<evidence type="ECO:0000256" key="1">
    <source>
        <dbReference type="ARBA" id="ARBA00023002"/>
    </source>
</evidence>
<dbReference type="SUPFAM" id="SSF55347">
    <property type="entry name" value="Glyceraldehyde-3-phosphate dehydrogenase-like, C-terminal domain"/>
    <property type="match status" value="1"/>
</dbReference>
<dbReference type="InterPro" id="IPR050463">
    <property type="entry name" value="Gfo/Idh/MocA_oxidrdct_glycsds"/>
</dbReference>
<dbReference type="PANTHER" id="PTHR43818:SF11">
    <property type="entry name" value="BCDNA.GH03377"/>
    <property type="match status" value="1"/>
</dbReference>
<evidence type="ECO:0000313" key="4">
    <source>
        <dbReference type="EMBL" id="CAA9544331.1"/>
    </source>
</evidence>
<reference evidence="4" key="1">
    <citation type="submission" date="2020-02" db="EMBL/GenBank/DDBJ databases">
        <authorList>
            <person name="Meier V. D."/>
        </authorList>
    </citation>
    <scope>NUCLEOTIDE SEQUENCE</scope>
    <source>
        <strain evidence="4">AVDCRST_MAG43</strain>
    </source>
</reference>
<dbReference type="PANTHER" id="PTHR43818">
    <property type="entry name" value="BCDNA.GH03377"/>
    <property type="match status" value="1"/>
</dbReference>
<dbReference type="SUPFAM" id="SSF51735">
    <property type="entry name" value="NAD(P)-binding Rossmann-fold domains"/>
    <property type="match status" value="1"/>
</dbReference>
<feature type="domain" description="Gfo/Idh/MocA-like oxidoreductase N-terminal" evidence="2">
    <location>
        <begin position="18"/>
        <end position="144"/>
    </location>
</feature>
<gene>
    <name evidence="4" type="ORF">AVDCRST_MAG43-444</name>
</gene>
<dbReference type="Pfam" id="PF01408">
    <property type="entry name" value="GFO_IDH_MocA"/>
    <property type="match status" value="1"/>
</dbReference>
<protein>
    <submittedName>
        <fullName evidence="4">Oxidoreductase-like</fullName>
    </submittedName>
</protein>
<name>A0A6J4U9W8_9BACT</name>
<dbReference type="Gene3D" id="3.40.50.720">
    <property type="entry name" value="NAD(P)-binding Rossmann-like Domain"/>
    <property type="match status" value="1"/>
</dbReference>
<feature type="domain" description="GFO/IDH/MocA-like oxidoreductase" evidence="3">
    <location>
        <begin position="153"/>
        <end position="287"/>
    </location>
</feature>
<dbReference type="EMBL" id="CADCWI010000022">
    <property type="protein sequence ID" value="CAA9544331.1"/>
    <property type="molecule type" value="Genomic_DNA"/>
</dbReference>
<proteinExistence type="predicted"/>
<accession>A0A6J4U9W8</accession>
<dbReference type="InterPro" id="IPR036291">
    <property type="entry name" value="NAD(P)-bd_dom_sf"/>
</dbReference>
<sequence length="394" mass="43788">MTNADFTPVDSPENQPHINVGLLGYNFMAKAHSNAYKKIPYIFWPPAARPHLRAICGRTEERVAEAARRYGYDGYYTSWEALVADPGIQLFDNCSAHHMHVEPSIAALETGKHVICEKPMALTAEDAHRMLEAARTAGTKHMCGFNYRFVPAVRLARDLIERGLLGDIYHFRTQYLQQSIHDPDRPLRRALDPAARKAGSQAILGCHAVDIARFLIGELATISALAPRFVPERRGPDNTPIPMEWDDASVCLVEFDNGAVGTIEASRVATGRSNSLRWEINGSRGSVAFDLERLNELQVYLADASVPEVVGFQDVLVTQANHPFASVWWPHGHIIGWEHAHINELNHLLEAIVHDRDVAPYGATFEDGYRAAVIAEAIEESAASGRRIDVRYGL</sequence>
<dbReference type="AlphaFoldDB" id="A0A6J4U9W8"/>
<keyword evidence="1" id="KW-0560">Oxidoreductase</keyword>
<evidence type="ECO:0000259" key="3">
    <source>
        <dbReference type="Pfam" id="PF22725"/>
    </source>
</evidence>
<dbReference type="GO" id="GO:0000166">
    <property type="term" value="F:nucleotide binding"/>
    <property type="evidence" value="ECO:0007669"/>
    <property type="project" value="InterPro"/>
</dbReference>
<dbReference type="Pfam" id="PF22725">
    <property type="entry name" value="GFO_IDH_MocA_C3"/>
    <property type="match status" value="1"/>
</dbReference>
<dbReference type="GO" id="GO:0016491">
    <property type="term" value="F:oxidoreductase activity"/>
    <property type="evidence" value="ECO:0007669"/>
    <property type="project" value="UniProtKB-KW"/>
</dbReference>
<dbReference type="InterPro" id="IPR055170">
    <property type="entry name" value="GFO_IDH_MocA-like_dom"/>
</dbReference>
<evidence type="ECO:0000259" key="2">
    <source>
        <dbReference type="Pfam" id="PF01408"/>
    </source>
</evidence>
<organism evidence="4">
    <name type="scientific">uncultured Thermomicrobiales bacterium</name>
    <dbReference type="NCBI Taxonomy" id="1645740"/>
    <lineage>
        <taxon>Bacteria</taxon>
        <taxon>Pseudomonadati</taxon>
        <taxon>Thermomicrobiota</taxon>
        <taxon>Thermomicrobia</taxon>
        <taxon>Thermomicrobiales</taxon>
        <taxon>environmental samples</taxon>
    </lineage>
</organism>
<dbReference type="InterPro" id="IPR000683">
    <property type="entry name" value="Gfo/Idh/MocA-like_OxRdtase_N"/>
</dbReference>
<dbReference type="Gene3D" id="3.30.360.10">
    <property type="entry name" value="Dihydrodipicolinate Reductase, domain 2"/>
    <property type="match status" value="1"/>
</dbReference>